<reference evidence="2" key="2">
    <citation type="submission" date="2020-11" db="EMBL/GenBank/DDBJ databases">
        <title>Whole genome sequencing of Colletotrichum sp.</title>
        <authorList>
            <person name="Li H."/>
        </authorList>
    </citation>
    <scope>NUCLEOTIDE SEQUENCE</scope>
    <source>
        <strain evidence="2">CkLH20</strain>
    </source>
</reference>
<dbReference type="AlphaFoldDB" id="A0A9P6I9T5"/>
<dbReference type="PANTHER" id="PTHR42037:SF1">
    <property type="match status" value="1"/>
</dbReference>
<evidence type="ECO:0000313" key="3">
    <source>
        <dbReference type="Proteomes" id="UP000781932"/>
    </source>
</evidence>
<reference evidence="2" key="1">
    <citation type="submission" date="2020-03" db="EMBL/GenBank/DDBJ databases">
        <authorList>
            <person name="He L."/>
        </authorList>
    </citation>
    <scope>NUCLEOTIDE SEQUENCE</scope>
    <source>
        <strain evidence="2">CkLH20</strain>
    </source>
</reference>
<feature type="compositionally biased region" description="Polar residues" evidence="1">
    <location>
        <begin position="17"/>
        <end position="47"/>
    </location>
</feature>
<dbReference type="InterPro" id="IPR027796">
    <property type="entry name" value="OTT_1508_deam-like"/>
</dbReference>
<sequence length="539" mass="62195">MATPWNLQGSPGMMPQDSFSESGSQPSGDGSNSSQEAPPQIETSSDASVEETKKRVENRLSRYCLLWEALKELPDINETNEGRYREMPEDATPPNTPTFECEVHGTPYELFKNFLDRLAEVCSFDRKTYMVTAILVERTDEEFVFHVTRNGLAHLSEEQTLVAFLEDLLYHIGSLQETDLHEFQRSPAFGELLNFIVEASVPRIKCYRSRLRNSLSECLRHESVAGMGPELLQEVNALLAATMVTLSDQKPGKYQTYNEAVYSFNLETQQLRESTKTDDAINLVLAADSFVAHISHLKEVLRPWTAVNTNGTALPSRWGYVFHDVGRLRSYKKNVAVFFKARMEFSELLKKYRVKFLRPRLAVPTPLLWDMEELRRRFKSRKYHKNLWTEEHIDKVYQKMRELSGWNFKRQVHAEVALSHWFQQRCRFPETGSEDTSGPFFRGYRYVASSKPCCQLCKGYFDYDETAPDCRRSHANTYTRWTLPGFELCATEKAVDAHIETYRDIARHLKHLVKAVLSQWKPECDPTCFDSDSDISFSG</sequence>
<feature type="region of interest" description="Disordered" evidence="1">
    <location>
        <begin position="1"/>
        <end position="53"/>
    </location>
</feature>
<dbReference type="EMBL" id="JAATWM020000009">
    <property type="protein sequence ID" value="KAF9878869.1"/>
    <property type="molecule type" value="Genomic_DNA"/>
</dbReference>
<dbReference type="PANTHER" id="PTHR42037">
    <property type="match status" value="1"/>
</dbReference>
<keyword evidence="3" id="KW-1185">Reference proteome</keyword>
<name>A0A9P6I9T5_9PEZI</name>
<dbReference type="Pfam" id="PF14441">
    <property type="entry name" value="OTT_1508_deam"/>
    <property type="match status" value="1"/>
</dbReference>
<organism evidence="2 3">
    <name type="scientific">Colletotrichum karsti</name>
    <dbReference type="NCBI Taxonomy" id="1095194"/>
    <lineage>
        <taxon>Eukaryota</taxon>
        <taxon>Fungi</taxon>
        <taxon>Dikarya</taxon>
        <taxon>Ascomycota</taxon>
        <taxon>Pezizomycotina</taxon>
        <taxon>Sordariomycetes</taxon>
        <taxon>Hypocreomycetidae</taxon>
        <taxon>Glomerellales</taxon>
        <taxon>Glomerellaceae</taxon>
        <taxon>Colletotrichum</taxon>
        <taxon>Colletotrichum boninense species complex</taxon>
    </lineage>
</organism>
<dbReference type="RefSeq" id="XP_038748330.1">
    <property type="nucleotide sequence ID" value="XM_038886488.1"/>
</dbReference>
<dbReference type="OrthoDB" id="4830932at2759"/>
<accession>A0A9P6I9T5</accession>
<evidence type="ECO:0000256" key="1">
    <source>
        <dbReference type="SAM" id="MobiDB-lite"/>
    </source>
</evidence>
<evidence type="ECO:0000313" key="2">
    <source>
        <dbReference type="EMBL" id="KAF9878869.1"/>
    </source>
</evidence>
<gene>
    <name evidence="2" type="ORF">CkaCkLH20_03769</name>
</gene>
<dbReference type="Proteomes" id="UP000781932">
    <property type="component" value="Unassembled WGS sequence"/>
</dbReference>
<protein>
    <submittedName>
        <fullName evidence="2">Uncharacterized protein</fullName>
    </submittedName>
</protein>
<proteinExistence type="predicted"/>
<dbReference type="GeneID" id="62159562"/>
<comment type="caution">
    <text evidence="2">The sequence shown here is derived from an EMBL/GenBank/DDBJ whole genome shotgun (WGS) entry which is preliminary data.</text>
</comment>